<organism evidence="4 5">
    <name type="scientific">Tistlia consotensis USBA 355</name>
    <dbReference type="NCBI Taxonomy" id="560819"/>
    <lineage>
        <taxon>Bacteria</taxon>
        <taxon>Pseudomonadati</taxon>
        <taxon>Pseudomonadota</taxon>
        <taxon>Alphaproteobacteria</taxon>
        <taxon>Rhodospirillales</taxon>
        <taxon>Rhodovibrionaceae</taxon>
        <taxon>Tistlia</taxon>
    </lineage>
</organism>
<dbReference type="Pfam" id="PF00106">
    <property type="entry name" value="adh_short"/>
    <property type="match status" value="1"/>
</dbReference>
<reference evidence="4 5" key="1">
    <citation type="submission" date="2017-04" db="EMBL/GenBank/DDBJ databases">
        <authorList>
            <person name="Afonso C.L."/>
            <person name="Miller P.J."/>
            <person name="Scott M.A."/>
            <person name="Spackman E."/>
            <person name="Goraichik I."/>
            <person name="Dimitrov K.M."/>
            <person name="Suarez D.L."/>
            <person name="Swayne D.E."/>
        </authorList>
    </citation>
    <scope>NUCLEOTIDE SEQUENCE [LARGE SCALE GENOMIC DNA]</scope>
    <source>
        <strain evidence="4 5">USBA 355</strain>
    </source>
</reference>
<protein>
    <recommendedName>
        <fullName evidence="3">Probable oxidoreductase</fullName>
    </recommendedName>
</protein>
<dbReference type="SUPFAM" id="SSF51735">
    <property type="entry name" value="NAD(P)-binding Rossmann-fold domains"/>
    <property type="match status" value="1"/>
</dbReference>
<dbReference type="InterPro" id="IPR002347">
    <property type="entry name" value="SDR_fam"/>
</dbReference>
<dbReference type="InterPro" id="IPR036291">
    <property type="entry name" value="NAD(P)-bd_dom_sf"/>
</dbReference>
<dbReference type="PANTHER" id="PTHR24320">
    <property type="entry name" value="RETINOL DEHYDROGENASE"/>
    <property type="match status" value="1"/>
</dbReference>
<dbReference type="PANTHER" id="PTHR24320:SF283">
    <property type="entry name" value="RETINOL DEHYDROGENASE 11"/>
    <property type="match status" value="1"/>
</dbReference>
<evidence type="ECO:0000256" key="2">
    <source>
        <dbReference type="ARBA" id="ARBA00023002"/>
    </source>
</evidence>
<dbReference type="FunFam" id="3.40.50.720:FF:000594">
    <property type="entry name" value="Short-chain oxidoreductase"/>
    <property type="match status" value="1"/>
</dbReference>
<evidence type="ECO:0000256" key="1">
    <source>
        <dbReference type="ARBA" id="ARBA00006484"/>
    </source>
</evidence>
<dbReference type="Proteomes" id="UP000192917">
    <property type="component" value="Unassembled WGS sequence"/>
</dbReference>
<dbReference type="EMBL" id="FWZX01000032">
    <property type="protein sequence ID" value="SMF73307.1"/>
    <property type="molecule type" value="Genomic_DNA"/>
</dbReference>
<dbReference type="PRINTS" id="PR00081">
    <property type="entry name" value="GDHRDH"/>
</dbReference>
<sequence length="304" mass="31574">MTGFTTPFGFASTADAVIEGVDLAGKRVVVTGGAAGIGLETSRALARAGASVTLAVRRPEAAEPAAAELRRSSGNHAVELRALDLADLRSVRAFVAGWTGPLHVLVNNAGIMALPELETSPQGFELQFATNFLGHFALTTGLHGALAAAEGARVVSLSSSGHLFSPVVFDDLNFDFIPYTPFGAYGQSKSANALLAVAVTDRWRDDGILANAVNPGAIATGLQKHTGGLKTPPERRKTPQQGAATSVLLAASPLLEGIGGLYFEDCNEARRVTRRPADFSGVAGYALAPENAARLWDLSLTLVA</sequence>
<evidence type="ECO:0000313" key="4">
    <source>
        <dbReference type="EMBL" id="SMF73307.1"/>
    </source>
</evidence>
<dbReference type="AlphaFoldDB" id="A0A1Y6CM69"/>
<dbReference type="RefSeq" id="WP_089229858.1">
    <property type="nucleotide sequence ID" value="NZ_FWZX01000032.1"/>
</dbReference>
<name>A0A1Y6CM69_9PROT</name>
<dbReference type="GO" id="GO:0016491">
    <property type="term" value="F:oxidoreductase activity"/>
    <property type="evidence" value="ECO:0007669"/>
    <property type="project" value="UniProtKB-KW"/>
</dbReference>
<gene>
    <name evidence="4" type="ORF">SAMN05428998_1324</name>
</gene>
<keyword evidence="2" id="KW-0560">Oxidoreductase</keyword>
<evidence type="ECO:0000256" key="3">
    <source>
        <dbReference type="ARBA" id="ARBA00071493"/>
    </source>
</evidence>
<dbReference type="STRING" id="560819.SAMN05428998_1324"/>
<accession>A0A1Y6CM69</accession>
<evidence type="ECO:0000313" key="5">
    <source>
        <dbReference type="Proteomes" id="UP000192917"/>
    </source>
</evidence>
<comment type="similarity">
    <text evidence="1">Belongs to the short-chain dehydrogenases/reductases (SDR) family.</text>
</comment>
<proteinExistence type="inferred from homology"/>
<dbReference type="Gene3D" id="3.40.50.720">
    <property type="entry name" value="NAD(P)-binding Rossmann-like Domain"/>
    <property type="match status" value="1"/>
</dbReference>
<keyword evidence="5" id="KW-1185">Reference proteome</keyword>